<reference evidence="9 10" key="1">
    <citation type="submission" date="2020-08" db="EMBL/GenBank/DDBJ databases">
        <authorList>
            <person name="Mo P."/>
        </authorList>
    </citation>
    <scope>NUCLEOTIDE SEQUENCE [LARGE SCALE GENOMIC DNA]</scope>
    <source>
        <strain evidence="9 10">CGMCC 4.1532</strain>
    </source>
</reference>
<keyword evidence="4 6" id="KW-0573">Peptidoglycan synthesis</keyword>
<feature type="domain" description="L,D-TPase catalytic" evidence="8">
    <location>
        <begin position="48"/>
        <end position="156"/>
    </location>
</feature>
<feature type="active site" description="Nucleophile" evidence="6">
    <location>
        <position position="132"/>
    </location>
</feature>
<keyword evidence="10" id="KW-1185">Reference proteome</keyword>
<protein>
    <submittedName>
        <fullName evidence="9">L,D-transpeptidase</fullName>
    </submittedName>
</protein>
<gene>
    <name evidence="9" type="ORF">H6H00_04290</name>
</gene>
<dbReference type="SUPFAM" id="SSF141523">
    <property type="entry name" value="L,D-transpeptidase catalytic domain-like"/>
    <property type="match status" value="1"/>
</dbReference>
<evidence type="ECO:0000256" key="7">
    <source>
        <dbReference type="SAM" id="SignalP"/>
    </source>
</evidence>
<evidence type="ECO:0000256" key="2">
    <source>
        <dbReference type="ARBA" id="ARBA00022679"/>
    </source>
</evidence>
<evidence type="ECO:0000313" key="10">
    <source>
        <dbReference type="Proteomes" id="UP000515728"/>
    </source>
</evidence>
<dbReference type="Proteomes" id="UP000515728">
    <property type="component" value="Chromosome"/>
</dbReference>
<dbReference type="KEGG" id="ppel:H6H00_04290"/>
<dbReference type="GO" id="GO:0016740">
    <property type="term" value="F:transferase activity"/>
    <property type="evidence" value="ECO:0007669"/>
    <property type="project" value="UniProtKB-KW"/>
</dbReference>
<feature type="chain" id="PRO_5029020654" evidence="7">
    <location>
        <begin position="35"/>
        <end position="156"/>
    </location>
</feature>
<dbReference type="AlphaFoldDB" id="A0A7G7MKB7"/>
<dbReference type="GO" id="GO:0071555">
    <property type="term" value="P:cell wall organization"/>
    <property type="evidence" value="ECO:0007669"/>
    <property type="project" value="UniProtKB-UniRule"/>
</dbReference>
<comment type="pathway">
    <text evidence="1 6">Cell wall biogenesis; peptidoglycan biosynthesis.</text>
</comment>
<accession>A0A7G7MKB7</accession>
<dbReference type="GO" id="GO:0071972">
    <property type="term" value="F:peptidoglycan L,D-transpeptidase activity"/>
    <property type="evidence" value="ECO:0007669"/>
    <property type="project" value="TreeGrafter"/>
</dbReference>
<dbReference type="RefSeq" id="WP_185720056.1">
    <property type="nucleotide sequence ID" value="NZ_BAAAWI010000001.1"/>
</dbReference>
<dbReference type="InterPro" id="IPR050979">
    <property type="entry name" value="LD-transpeptidase"/>
</dbReference>
<organism evidence="9 10">
    <name type="scientific">Pseudonocardia petroleophila</name>
    <dbReference type="NCBI Taxonomy" id="37331"/>
    <lineage>
        <taxon>Bacteria</taxon>
        <taxon>Bacillati</taxon>
        <taxon>Actinomycetota</taxon>
        <taxon>Actinomycetes</taxon>
        <taxon>Pseudonocardiales</taxon>
        <taxon>Pseudonocardiaceae</taxon>
        <taxon>Pseudonocardia</taxon>
    </lineage>
</organism>
<feature type="active site" description="Proton donor/acceptor" evidence="6">
    <location>
        <position position="121"/>
    </location>
</feature>
<dbReference type="EMBL" id="CP060131">
    <property type="protein sequence ID" value="QNG53228.1"/>
    <property type="molecule type" value="Genomic_DNA"/>
</dbReference>
<dbReference type="CDD" id="cd16913">
    <property type="entry name" value="YkuD_like"/>
    <property type="match status" value="1"/>
</dbReference>
<dbReference type="PROSITE" id="PS52029">
    <property type="entry name" value="LD_TPASE"/>
    <property type="match status" value="1"/>
</dbReference>
<evidence type="ECO:0000256" key="4">
    <source>
        <dbReference type="ARBA" id="ARBA00022984"/>
    </source>
</evidence>
<dbReference type="GO" id="GO:0008360">
    <property type="term" value="P:regulation of cell shape"/>
    <property type="evidence" value="ECO:0007669"/>
    <property type="project" value="UniProtKB-UniRule"/>
</dbReference>
<dbReference type="Gene3D" id="2.40.440.10">
    <property type="entry name" value="L,D-transpeptidase catalytic domain-like"/>
    <property type="match status" value="1"/>
</dbReference>
<dbReference type="InterPro" id="IPR038063">
    <property type="entry name" value="Transpep_catalytic_dom"/>
</dbReference>
<evidence type="ECO:0000256" key="5">
    <source>
        <dbReference type="ARBA" id="ARBA00023316"/>
    </source>
</evidence>
<evidence type="ECO:0000259" key="8">
    <source>
        <dbReference type="PROSITE" id="PS52029"/>
    </source>
</evidence>
<dbReference type="PANTHER" id="PTHR30582:SF33">
    <property type="entry name" value="EXPORTED PROTEIN"/>
    <property type="match status" value="1"/>
</dbReference>
<keyword evidence="5 6" id="KW-0961">Cell wall biogenesis/degradation</keyword>
<keyword evidence="7" id="KW-0732">Signal</keyword>
<dbReference type="InterPro" id="IPR005490">
    <property type="entry name" value="LD_TPept_cat_dom"/>
</dbReference>
<keyword evidence="2" id="KW-0808">Transferase</keyword>
<dbReference type="UniPathway" id="UPA00219"/>
<dbReference type="GO" id="GO:0005576">
    <property type="term" value="C:extracellular region"/>
    <property type="evidence" value="ECO:0007669"/>
    <property type="project" value="TreeGrafter"/>
</dbReference>
<sequence length="156" mass="16291">MGAHSKGVSFRARAAVALVVSGLAAFGVVGTATAGDGIIDGTPCSVTTRACVDIASKQAWLIDDGEIVRGPVPVSTGGEGRETPRGSFTVDWKNKDHKSTEFNGAPMPFAVFFAPGGIAFHEGNLHTPSAGCVRMAYEDAEAWFEFLEPGDPVEVH</sequence>
<dbReference type="GO" id="GO:0018104">
    <property type="term" value="P:peptidoglycan-protein cross-linking"/>
    <property type="evidence" value="ECO:0007669"/>
    <property type="project" value="TreeGrafter"/>
</dbReference>
<name>A0A7G7MKB7_9PSEU</name>
<evidence type="ECO:0000256" key="1">
    <source>
        <dbReference type="ARBA" id="ARBA00004752"/>
    </source>
</evidence>
<dbReference type="Pfam" id="PF03734">
    <property type="entry name" value="YkuD"/>
    <property type="match status" value="1"/>
</dbReference>
<evidence type="ECO:0000313" key="9">
    <source>
        <dbReference type="EMBL" id="QNG53228.1"/>
    </source>
</evidence>
<evidence type="ECO:0000256" key="3">
    <source>
        <dbReference type="ARBA" id="ARBA00022960"/>
    </source>
</evidence>
<evidence type="ECO:0000256" key="6">
    <source>
        <dbReference type="PROSITE-ProRule" id="PRU01373"/>
    </source>
</evidence>
<keyword evidence="3 6" id="KW-0133">Cell shape</keyword>
<proteinExistence type="predicted"/>
<feature type="signal peptide" evidence="7">
    <location>
        <begin position="1"/>
        <end position="34"/>
    </location>
</feature>
<dbReference type="PANTHER" id="PTHR30582">
    <property type="entry name" value="L,D-TRANSPEPTIDASE"/>
    <property type="match status" value="1"/>
</dbReference>